<comment type="caution">
    <text evidence="12">The sequence shown here is derived from an EMBL/GenBank/DDBJ whole genome shotgun (WGS) entry which is preliminary data.</text>
</comment>
<evidence type="ECO:0000313" key="13">
    <source>
        <dbReference type="Proteomes" id="UP001626550"/>
    </source>
</evidence>
<keyword evidence="3" id="KW-0633">Potassium transport</keyword>
<evidence type="ECO:0000256" key="1">
    <source>
        <dbReference type="ARBA" id="ARBA00004141"/>
    </source>
</evidence>
<evidence type="ECO:0000256" key="8">
    <source>
        <dbReference type="ARBA" id="ARBA00023065"/>
    </source>
</evidence>
<protein>
    <submittedName>
        <fullName evidence="12">Arl3p interacting protein</fullName>
    </submittedName>
</protein>
<evidence type="ECO:0000256" key="10">
    <source>
        <dbReference type="ARBA" id="ARBA00023303"/>
    </source>
</evidence>
<evidence type="ECO:0000256" key="3">
    <source>
        <dbReference type="ARBA" id="ARBA00022538"/>
    </source>
</evidence>
<dbReference type="Proteomes" id="UP001626550">
    <property type="component" value="Unassembled WGS sequence"/>
</dbReference>
<dbReference type="PANTHER" id="PTHR10027">
    <property type="entry name" value="CALCIUM-ACTIVATED POTASSIUM CHANNEL ALPHA CHAIN"/>
    <property type="match status" value="1"/>
</dbReference>
<dbReference type="Pfam" id="PF22614">
    <property type="entry name" value="Slo-like_RCK"/>
    <property type="match status" value="1"/>
</dbReference>
<proteinExistence type="predicted"/>
<keyword evidence="13" id="KW-1185">Reference proteome</keyword>
<keyword evidence="5" id="KW-0631">Potassium channel</keyword>
<evidence type="ECO:0000256" key="7">
    <source>
        <dbReference type="ARBA" id="ARBA00022989"/>
    </source>
</evidence>
<evidence type="ECO:0000256" key="4">
    <source>
        <dbReference type="ARBA" id="ARBA00022692"/>
    </source>
</evidence>
<gene>
    <name evidence="12" type="primary">SLO1_2</name>
    <name evidence="12" type="ORF">Ciccas_009955</name>
</gene>
<reference evidence="12 13" key="1">
    <citation type="submission" date="2024-11" db="EMBL/GenBank/DDBJ databases">
        <title>Adaptive evolution of stress response genes in parasites aligns with host niche diversity.</title>
        <authorList>
            <person name="Hahn C."/>
            <person name="Resl P."/>
        </authorList>
    </citation>
    <scope>NUCLEOTIDE SEQUENCE [LARGE SCALE GENOMIC DNA]</scope>
    <source>
        <strain evidence="12">EGGRZ-B1_66</strain>
        <tissue evidence="12">Body</tissue>
    </source>
</reference>
<dbReference type="GO" id="GO:0016020">
    <property type="term" value="C:membrane"/>
    <property type="evidence" value="ECO:0007669"/>
    <property type="project" value="UniProtKB-SubCell"/>
</dbReference>
<evidence type="ECO:0000259" key="11">
    <source>
        <dbReference type="PROSITE" id="PS51201"/>
    </source>
</evidence>
<evidence type="ECO:0000256" key="6">
    <source>
        <dbReference type="ARBA" id="ARBA00022958"/>
    </source>
</evidence>
<dbReference type="EMBL" id="JBJKFK010002207">
    <property type="protein sequence ID" value="KAL3311464.1"/>
    <property type="molecule type" value="Genomic_DNA"/>
</dbReference>
<evidence type="ECO:0000256" key="9">
    <source>
        <dbReference type="ARBA" id="ARBA00023136"/>
    </source>
</evidence>
<keyword evidence="7" id="KW-1133">Transmembrane helix</keyword>
<organism evidence="12 13">
    <name type="scientific">Cichlidogyrus casuarinus</name>
    <dbReference type="NCBI Taxonomy" id="1844966"/>
    <lineage>
        <taxon>Eukaryota</taxon>
        <taxon>Metazoa</taxon>
        <taxon>Spiralia</taxon>
        <taxon>Lophotrochozoa</taxon>
        <taxon>Platyhelminthes</taxon>
        <taxon>Monogenea</taxon>
        <taxon>Monopisthocotylea</taxon>
        <taxon>Dactylogyridea</taxon>
        <taxon>Ancyrocephalidae</taxon>
        <taxon>Cichlidogyrus</taxon>
    </lineage>
</organism>
<keyword evidence="10" id="KW-0407">Ion channel</keyword>
<name>A0ABD2PVR9_9PLAT</name>
<keyword evidence="4" id="KW-0812">Transmembrane</keyword>
<feature type="domain" description="RCK N-terminal" evidence="11">
    <location>
        <begin position="54"/>
        <end position="205"/>
    </location>
</feature>
<keyword evidence="2" id="KW-0813">Transport</keyword>
<dbReference type="InterPro" id="IPR047871">
    <property type="entry name" value="K_chnl_Slo-like"/>
</dbReference>
<evidence type="ECO:0000313" key="12">
    <source>
        <dbReference type="EMBL" id="KAL3311464.1"/>
    </source>
</evidence>
<comment type="subcellular location">
    <subcellularLocation>
        <location evidence="1">Membrane</location>
        <topology evidence="1">Multi-pass membrane protein</topology>
    </subcellularLocation>
</comment>
<dbReference type="GO" id="GO:0005267">
    <property type="term" value="F:potassium channel activity"/>
    <property type="evidence" value="ECO:0007669"/>
    <property type="project" value="UniProtKB-KW"/>
</dbReference>
<dbReference type="AlphaFoldDB" id="A0ABD2PVR9"/>
<keyword evidence="6" id="KW-0630">Potassium</keyword>
<sequence length="250" mass="28282">MVSLQIAAQKSSAASLNDQPECKFDSTGMFHWCTERSLERCLLDRQQTSLLVFSDHIVICLFADPISPLIGLRSFVMPLRASNIHYHDLKHIIFLGNLDYIRREWKSLAHFPKISAFPGSPLNRANLRSVNINLASMCVVLSSKGMAGSLEDSTLSDKEAILCSLNIKAMQFDENQLEADESLSVDDYNEGEFGNPGRKLISPATALSTELLYTVQSAGTWKHTRFHFRFQHIFRTLVPSHFQRIKRSSY</sequence>
<dbReference type="InterPro" id="IPR003148">
    <property type="entry name" value="RCK_N"/>
</dbReference>
<evidence type="ECO:0000256" key="2">
    <source>
        <dbReference type="ARBA" id="ARBA00022448"/>
    </source>
</evidence>
<dbReference type="PROSITE" id="PS51201">
    <property type="entry name" value="RCK_N"/>
    <property type="match status" value="1"/>
</dbReference>
<accession>A0ABD2PVR9</accession>
<keyword evidence="8" id="KW-0406">Ion transport</keyword>
<keyword evidence="9" id="KW-0472">Membrane</keyword>
<dbReference type="Gene3D" id="3.40.50.720">
    <property type="entry name" value="NAD(P)-binding Rossmann-like Domain"/>
    <property type="match status" value="1"/>
</dbReference>
<evidence type="ECO:0000256" key="5">
    <source>
        <dbReference type="ARBA" id="ARBA00022826"/>
    </source>
</evidence>
<dbReference type="PANTHER" id="PTHR10027:SF33">
    <property type="entry name" value="CALCIUM-ACTIVATED POTASSIUM CHANNEL SUBUNIT ALPHA-1-RELATED"/>
    <property type="match status" value="1"/>
</dbReference>